<feature type="region of interest" description="Disordered" evidence="1">
    <location>
        <begin position="268"/>
        <end position="291"/>
    </location>
</feature>
<dbReference type="EMBL" id="FLZR02000002">
    <property type="protein sequence ID" value="VUZ99398.1"/>
    <property type="molecule type" value="Genomic_DNA"/>
</dbReference>
<evidence type="ECO:0000256" key="1">
    <source>
        <dbReference type="SAM" id="MobiDB-lite"/>
    </source>
</evidence>
<dbReference type="OrthoDB" id="384458at2759"/>
<accession>A0A565A5B9</accession>
<gene>
    <name evidence="2" type="ORF">PVP01_0001130</name>
</gene>
<sequence>MSENILDIGKWKEIYPFFNNVLTMYDEFDSHVDGNINERHYDFMCDHIVKTSNGELKKHKNICMKLMRNLGHRSSNSKFLYPTHDRCNVLYNWIYNSINKHSIPRDVIVKCYDDYTTIKKVRHNENICPYYSCDDIYEEPINIIMLKIFESNVDILISTLNEEKNPFTSSCQKYVCELVKIYNDMYSKFCAKRTEWGAKREKTCDILNKFYDIYKLFFFVKLQNTNKIPSPENIENDYLVKCTSHKPQMGLTSEGRTNPDTLIRMGMPATDDDSEGKLEENLPTSLGNEGNSMKKSITTTIGTVAGASTILTLLYKFTPAGTLLHSGLRGSGGRINNHAYGDDANELSFNGLVHKDFNSYNIGYEAV</sequence>
<proteinExistence type="predicted"/>
<dbReference type="Proteomes" id="UP000220605">
    <property type="component" value="Unassembled WGS sequence"/>
</dbReference>
<dbReference type="VEuPathDB" id="PlasmoDB:PVP01_0001130"/>
<dbReference type="Pfam" id="PF05795">
    <property type="entry name" value="Plasmodium_Vir"/>
    <property type="match status" value="1"/>
</dbReference>
<dbReference type="VEuPathDB" id="PlasmoDB:PVW1_100016200"/>
<evidence type="ECO:0000313" key="2">
    <source>
        <dbReference type="EMBL" id="VUZ99398.1"/>
    </source>
</evidence>
<name>A0A565A5B9_PLAVI</name>
<feature type="compositionally biased region" description="Polar residues" evidence="1">
    <location>
        <begin position="282"/>
        <end position="291"/>
    </location>
</feature>
<protein>
    <submittedName>
        <fullName evidence="2">VIR protein</fullName>
    </submittedName>
</protein>
<dbReference type="AlphaFoldDB" id="A0A565A5B9"/>
<reference evidence="2" key="1">
    <citation type="submission" date="2016-07" db="EMBL/GenBank/DDBJ databases">
        <authorList>
            <consortium name="Pathogen Informatics"/>
        </authorList>
    </citation>
    <scope>NUCLEOTIDE SEQUENCE</scope>
</reference>
<dbReference type="InterPro" id="IPR008780">
    <property type="entry name" value="Plasmodium_Vir"/>
</dbReference>
<dbReference type="VEuPathDB" id="PlasmoDB:PVPAM_000027600"/>
<organism evidence="2">
    <name type="scientific">Plasmodium vivax</name>
    <name type="common">malaria parasite P. vivax</name>
    <dbReference type="NCBI Taxonomy" id="5855"/>
    <lineage>
        <taxon>Eukaryota</taxon>
        <taxon>Sar</taxon>
        <taxon>Alveolata</taxon>
        <taxon>Apicomplexa</taxon>
        <taxon>Aconoidasida</taxon>
        <taxon>Haemosporida</taxon>
        <taxon>Plasmodiidae</taxon>
        <taxon>Plasmodium</taxon>
        <taxon>Plasmodium (Plasmodium)</taxon>
    </lineage>
</organism>